<dbReference type="AlphaFoldDB" id="A0AAV0SWI7"/>
<protein>
    <recommendedName>
        <fullName evidence="3">Polyprotein</fullName>
    </recommendedName>
</protein>
<dbReference type="EMBL" id="CANTFM010000050">
    <property type="protein sequence ID" value="CAI5709717.1"/>
    <property type="molecule type" value="Genomic_DNA"/>
</dbReference>
<accession>A0AAV0SWI7</accession>
<comment type="caution">
    <text evidence="1">The sequence shown here is derived from an EMBL/GenBank/DDBJ whole genome shotgun (WGS) entry which is preliminary data.</text>
</comment>
<name>A0AAV0SWI7_9STRA</name>
<evidence type="ECO:0008006" key="3">
    <source>
        <dbReference type="Google" id="ProtNLM"/>
    </source>
</evidence>
<organism evidence="1 2">
    <name type="scientific">Peronospora destructor</name>
    <dbReference type="NCBI Taxonomy" id="86335"/>
    <lineage>
        <taxon>Eukaryota</taxon>
        <taxon>Sar</taxon>
        <taxon>Stramenopiles</taxon>
        <taxon>Oomycota</taxon>
        <taxon>Peronosporomycetes</taxon>
        <taxon>Peronosporales</taxon>
        <taxon>Peronosporaceae</taxon>
        <taxon>Peronospora</taxon>
    </lineage>
</organism>
<sequence>MEAEFASASQAAQELLGLRELLAELRFEVELPMTMEMDNQAATRQMENEESSARAKHIDIKLKFVKVYAKKGIVKPSFVPTDEMAADLLTKAFSAVRLQRLMSLCSLEHIKMKDKNKYLGDERTAP</sequence>
<evidence type="ECO:0000313" key="2">
    <source>
        <dbReference type="Proteomes" id="UP001162029"/>
    </source>
</evidence>
<evidence type="ECO:0000313" key="1">
    <source>
        <dbReference type="EMBL" id="CAI5709717.1"/>
    </source>
</evidence>
<proteinExistence type="predicted"/>
<reference evidence="1" key="1">
    <citation type="submission" date="2022-12" db="EMBL/GenBank/DDBJ databases">
        <authorList>
            <person name="Webb A."/>
        </authorList>
    </citation>
    <scope>NUCLEOTIDE SEQUENCE</scope>
    <source>
        <strain evidence="1">Pd1</strain>
    </source>
</reference>
<keyword evidence="2" id="KW-1185">Reference proteome</keyword>
<dbReference type="Proteomes" id="UP001162029">
    <property type="component" value="Unassembled WGS sequence"/>
</dbReference>
<dbReference type="CDD" id="cd09272">
    <property type="entry name" value="RNase_HI_RT_Ty1"/>
    <property type="match status" value="1"/>
</dbReference>
<gene>
    <name evidence="1" type="ORF">PDE001_LOCUS313</name>
</gene>